<dbReference type="PANTHER" id="PTHR43732:SF1">
    <property type="entry name" value="RIBOSE 5-PHOSPHATE ISOMERASE"/>
    <property type="match status" value="1"/>
</dbReference>
<dbReference type="InterPro" id="IPR004785">
    <property type="entry name" value="RpiB"/>
</dbReference>
<comment type="similarity">
    <text evidence="1">Belongs to the LacAB/RpiB family.</text>
</comment>
<dbReference type="PANTHER" id="PTHR43732">
    <property type="entry name" value="RIBOSE 5-PHOSPHATE ISOMERASE-RELATED"/>
    <property type="match status" value="1"/>
</dbReference>
<dbReference type="Pfam" id="PF04260">
    <property type="entry name" value="DUF436"/>
    <property type="match status" value="1"/>
</dbReference>
<comment type="similarity">
    <text evidence="3">Belongs to the UPF0340 family.</text>
</comment>
<protein>
    <recommendedName>
        <fullName evidence="3">UPF0340 protein SAMN00808754_3285</fullName>
    </recommendedName>
</protein>
<evidence type="ECO:0000256" key="1">
    <source>
        <dbReference type="ARBA" id="ARBA00008754"/>
    </source>
</evidence>
<evidence type="ECO:0000256" key="3">
    <source>
        <dbReference type="HAMAP-Rule" id="MF_00800"/>
    </source>
</evidence>
<keyword evidence="5" id="KW-1185">Reference proteome</keyword>
<reference evidence="4 5" key="1">
    <citation type="submission" date="2017-04" db="EMBL/GenBank/DDBJ databases">
        <authorList>
            <person name="Afonso C.L."/>
            <person name="Miller P.J."/>
            <person name="Scott M.A."/>
            <person name="Spackman E."/>
            <person name="Goraichik I."/>
            <person name="Dimitrov K.M."/>
            <person name="Suarez D.L."/>
            <person name="Swayne D.E."/>
        </authorList>
    </citation>
    <scope>NUCLEOTIDE SEQUENCE [LARGE SCALE GENOMIC DNA]</scope>
    <source>
        <strain evidence="4 5">ToBE</strain>
    </source>
</reference>
<name>A0A1W1W3S1_9FIRM</name>
<evidence type="ECO:0000313" key="5">
    <source>
        <dbReference type="Proteomes" id="UP000192569"/>
    </source>
</evidence>
<dbReference type="NCBIfam" id="TIGR01120">
    <property type="entry name" value="rpiB"/>
    <property type="match status" value="1"/>
</dbReference>
<dbReference type="NCBIfam" id="NF004051">
    <property type="entry name" value="PRK05571.1"/>
    <property type="match status" value="1"/>
</dbReference>
<dbReference type="Gene3D" id="3.40.1400.10">
    <property type="entry name" value="Sugar-phosphate isomerase, RpiB/LacA/LacB"/>
    <property type="match status" value="1"/>
</dbReference>
<dbReference type="AlphaFoldDB" id="A0A1W1W3S1"/>
<dbReference type="InterPro" id="IPR051812">
    <property type="entry name" value="SPI_LacAB/RpiB"/>
</dbReference>
<dbReference type="InterPro" id="IPR003500">
    <property type="entry name" value="RpiB_LacA_LacB"/>
</dbReference>
<dbReference type="InterPro" id="IPR036569">
    <property type="entry name" value="RpiB_LacA_LacB_sf"/>
</dbReference>
<dbReference type="SUPFAM" id="SSF110710">
    <property type="entry name" value="TTHA0583/YokD-like"/>
    <property type="match status" value="1"/>
</dbReference>
<evidence type="ECO:0000313" key="4">
    <source>
        <dbReference type="EMBL" id="SMC00110.1"/>
    </source>
</evidence>
<dbReference type="GO" id="GO:0016861">
    <property type="term" value="F:intramolecular oxidoreductase activity, interconverting aldoses and ketoses"/>
    <property type="evidence" value="ECO:0007669"/>
    <property type="project" value="UniProtKB-ARBA"/>
</dbReference>
<sequence length="351" mass="37641">MRLRIALASDHGGFSLKEEIKKFLEEEGFSYYDFGTYSPEAVDYPDQARIVAEAVARGEFDRGILCCGTGIGVAIAANKVPGIRAALCHDTYSARASREHNDANILTLGGRVIGPALAREIVAVWLKAGFLGGRHARRVAKIAEIERDYAGRLASEKVSCGCEPGSLSFQDLDEQDLTEQVAQVTREFLKVAGLKPGQILVVGCSTSEIAGKRIGTASSLEIGEQVVRGLLKATREYQVYLAAQCCEHLNRALVVEAQAAEIYGLEEVTVVPVLKAGGALATATYRALHRPVVVSHIQAHAGMDIGGTLIGMHLKPVAVPVRLEVKTIGAAHLTFARTRPALIGGERAVYR</sequence>
<keyword evidence="2 4" id="KW-0413">Isomerase</keyword>
<dbReference type="HAMAP" id="MF_00800">
    <property type="entry name" value="UPF0340"/>
    <property type="match status" value="1"/>
</dbReference>
<dbReference type="SUPFAM" id="SSF89623">
    <property type="entry name" value="Ribose/Galactose isomerase RpiB/AlsB"/>
    <property type="match status" value="1"/>
</dbReference>
<dbReference type="GO" id="GO:0005975">
    <property type="term" value="P:carbohydrate metabolic process"/>
    <property type="evidence" value="ECO:0007669"/>
    <property type="project" value="InterPro"/>
</dbReference>
<dbReference type="Gene3D" id="3.40.50.10360">
    <property type="entry name" value="Hypothetical protein TT1679"/>
    <property type="match status" value="1"/>
</dbReference>
<dbReference type="STRING" id="698762.SAMN00808754_3285"/>
<evidence type="ECO:0000256" key="2">
    <source>
        <dbReference type="ARBA" id="ARBA00023235"/>
    </source>
</evidence>
<accession>A0A1W1W3S1</accession>
<dbReference type="InterPro" id="IPR028345">
    <property type="entry name" value="Antibiotic_NAT-like"/>
</dbReference>
<dbReference type="InterPro" id="IPR006340">
    <property type="entry name" value="DUF436"/>
</dbReference>
<dbReference type="Proteomes" id="UP000192569">
    <property type="component" value="Chromosome I"/>
</dbReference>
<gene>
    <name evidence="4" type="ORF">SAMN00808754_3285</name>
</gene>
<dbReference type="Pfam" id="PF02502">
    <property type="entry name" value="LacAB_rpiB"/>
    <property type="match status" value="1"/>
</dbReference>
<dbReference type="EMBL" id="LT838272">
    <property type="protein sequence ID" value="SMC00110.1"/>
    <property type="molecule type" value="Genomic_DNA"/>
</dbReference>
<proteinExistence type="inferred from homology"/>
<dbReference type="NCBIfam" id="TIGR01440">
    <property type="entry name" value="TIGR01440 family protein"/>
    <property type="match status" value="1"/>
</dbReference>
<dbReference type="NCBIfam" id="TIGR00689">
    <property type="entry name" value="rpiB_lacA_lacB"/>
    <property type="match status" value="1"/>
</dbReference>
<organism evidence="4 5">
    <name type="scientific">Thermanaeromonas toyohensis ToBE</name>
    <dbReference type="NCBI Taxonomy" id="698762"/>
    <lineage>
        <taxon>Bacteria</taxon>
        <taxon>Bacillati</taxon>
        <taxon>Bacillota</taxon>
        <taxon>Clostridia</taxon>
        <taxon>Neomoorellales</taxon>
        <taxon>Neomoorellaceae</taxon>
        <taxon>Thermanaeromonas</taxon>
    </lineage>
</organism>